<evidence type="ECO:0000256" key="2">
    <source>
        <dbReference type="SAM" id="Phobius"/>
    </source>
</evidence>
<dbReference type="Proteomes" id="UP000054564">
    <property type="component" value="Unassembled WGS sequence"/>
</dbReference>
<protein>
    <submittedName>
        <fullName evidence="3">Uncharacterized protein</fullName>
    </submittedName>
</protein>
<gene>
    <name evidence="3" type="ORF">PSTG_02013</name>
</gene>
<organism evidence="3 4">
    <name type="scientific">Puccinia striiformis f. sp. tritici PST-78</name>
    <dbReference type="NCBI Taxonomy" id="1165861"/>
    <lineage>
        <taxon>Eukaryota</taxon>
        <taxon>Fungi</taxon>
        <taxon>Dikarya</taxon>
        <taxon>Basidiomycota</taxon>
        <taxon>Pucciniomycotina</taxon>
        <taxon>Pucciniomycetes</taxon>
        <taxon>Pucciniales</taxon>
        <taxon>Pucciniaceae</taxon>
        <taxon>Puccinia</taxon>
    </lineage>
</organism>
<sequence length="306" mass="34371">MLGLASSSSSTGKRLLSSTTSELPFFIPTASLEINLDNHRTIQHQNQFSNQQRSPLISISNLCDQFRKSDWRNLIGRIILKPTYRKNITNFVFLSAFISACICVGAQSMFTNAGFHSNYSHYLKLNHLKNSANMSTKEEEEEDPKLRTTRSVDIRRRLSCRRRWPITPKKGVDLHPRLQFRRQWRSKPLPTAWSFSSLSGSYSDELEQVQLVGKLFRQAGAAPVRRNSKLQLVGIASRRTGAAPAGREAIPTAWGLSSSSGSYSDKLELLQFVGIASRRTGEAPGRRNSYSDELEPLQAVGRLQAD</sequence>
<evidence type="ECO:0000313" key="4">
    <source>
        <dbReference type="Proteomes" id="UP000054564"/>
    </source>
</evidence>
<proteinExistence type="predicted"/>
<dbReference type="AlphaFoldDB" id="A0A0L0W0D2"/>
<evidence type="ECO:0000256" key="1">
    <source>
        <dbReference type="SAM" id="MobiDB-lite"/>
    </source>
</evidence>
<keyword evidence="2" id="KW-0812">Transmembrane</keyword>
<comment type="caution">
    <text evidence="3">The sequence shown here is derived from an EMBL/GenBank/DDBJ whole genome shotgun (WGS) entry which is preliminary data.</text>
</comment>
<feature type="region of interest" description="Disordered" evidence="1">
    <location>
        <begin position="279"/>
        <end position="306"/>
    </location>
</feature>
<evidence type="ECO:0000313" key="3">
    <source>
        <dbReference type="EMBL" id="KNF04959.1"/>
    </source>
</evidence>
<dbReference type="OrthoDB" id="2502701at2759"/>
<accession>A0A0L0W0D2</accession>
<feature type="transmembrane region" description="Helical" evidence="2">
    <location>
        <begin position="91"/>
        <end position="110"/>
    </location>
</feature>
<keyword evidence="2" id="KW-1133">Transmembrane helix</keyword>
<keyword evidence="4" id="KW-1185">Reference proteome</keyword>
<name>A0A0L0W0D2_9BASI</name>
<dbReference type="EMBL" id="AJIL01000010">
    <property type="protein sequence ID" value="KNF04959.1"/>
    <property type="molecule type" value="Genomic_DNA"/>
</dbReference>
<reference evidence="4" key="1">
    <citation type="submission" date="2014-03" db="EMBL/GenBank/DDBJ databases">
        <title>The Genome Sequence of Puccinia striiformis f. sp. tritici PST-78.</title>
        <authorList>
            <consortium name="The Broad Institute Genome Sequencing Platform"/>
            <person name="Cuomo C."/>
            <person name="Hulbert S."/>
            <person name="Chen X."/>
            <person name="Walker B."/>
            <person name="Young S.K."/>
            <person name="Zeng Q."/>
            <person name="Gargeya S."/>
            <person name="Fitzgerald M."/>
            <person name="Haas B."/>
            <person name="Abouelleil A."/>
            <person name="Alvarado L."/>
            <person name="Arachchi H.M."/>
            <person name="Berlin A.M."/>
            <person name="Chapman S.B."/>
            <person name="Goldberg J."/>
            <person name="Griggs A."/>
            <person name="Gujja S."/>
            <person name="Hansen M."/>
            <person name="Howarth C."/>
            <person name="Imamovic A."/>
            <person name="Larimer J."/>
            <person name="McCowan C."/>
            <person name="Montmayeur A."/>
            <person name="Murphy C."/>
            <person name="Neiman D."/>
            <person name="Pearson M."/>
            <person name="Priest M."/>
            <person name="Roberts A."/>
            <person name="Saif S."/>
            <person name="Shea T."/>
            <person name="Sisk P."/>
            <person name="Sykes S."/>
            <person name="Wortman J."/>
            <person name="Nusbaum C."/>
            <person name="Birren B."/>
        </authorList>
    </citation>
    <scope>NUCLEOTIDE SEQUENCE [LARGE SCALE GENOMIC DNA]</scope>
    <source>
        <strain evidence="4">race PST-78</strain>
    </source>
</reference>
<keyword evidence="2" id="KW-0472">Membrane</keyword>